<evidence type="ECO:0000256" key="2">
    <source>
        <dbReference type="ARBA" id="ARBA00022898"/>
    </source>
</evidence>
<dbReference type="SUPFAM" id="SSF53383">
    <property type="entry name" value="PLP-dependent transferases"/>
    <property type="match status" value="1"/>
</dbReference>
<dbReference type="PANTHER" id="PTHR43795:SF63">
    <property type="entry name" value="PUTATIVE (AFU_ORTHOLOGUE AFUA_4G00630)-RELATED"/>
    <property type="match status" value="1"/>
</dbReference>
<dbReference type="GO" id="GO:0008483">
    <property type="term" value="F:transaminase activity"/>
    <property type="evidence" value="ECO:0007669"/>
    <property type="project" value="TreeGrafter"/>
</dbReference>
<dbReference type="GO" id="GO:0006520">
    <property type="term" value="P:amino acid metabolic process"/>
    <property type="evidence" value="ECO:0007669"/>
    <property type="project" value="TreeGrafter"/>
</dbReference>
<dbReference type="InterPro" id="IPR015422">
    <property type="entry name" value="PyrdxlP-dep_Trfase_small"/>
</dbReference>
<dbReference type="PROSITE" id="PS00105">
    <property type="entry name" value="AA_TRANSFER_CLASS_1"/>
    <property type="match status" value="1"/>
</dbReference>
<dbReference type="Gene3D" id="3.40.640.10">
    <property type="entry name" value="Type I PLP-dependent aspartate aminotransferase-like (Major domain)"/>
    <property type="match status" value="1"/>
</dbReference>
<dbReference type="Proteomes" id="UP000191408">
    <property type="component" value="Unassembled WGS sequence"/>
</dbReference>
<protein>
    <recommendedName>
        <fullName evidence="3">Aminotransferase class I/classII large domain-containing protein</fullName>
    </recommendedName>
</protein>
<dbReference type="STRING" id="60169.A0A1V6N663"/>
<evidence type="ECO:0000313" key="4">
    <source>
        <dbReference type="EMBL" id="OQD59966.1"/>
    </source>
</evidence>
<evidence type="ECO:0000313" key="5">
    <source>
        <dbReference type="Proteomes" id="UP000191408"/>
    </source>
</evidence>
<keyword evidence="5" id="KW-1185">Reference proteome</keyword>
<dbReference type="Pfam" id="PF00155">
    <property type="entry name" value="Aminotran_1_2"/>
    <property type="match status" value="1"/>
</dbReference>
<dbReference type="InterPro" id="IPR050478">
    <property type="entry name" value="Ethylene_sulfur-biosynth"/>
</dbReference>
<dbReference type="InterPro" id="IPR004838">
    <property type="entry name" value="NHTrfase_class1_PyrdxlP-BS"/>
</dbReference>
<gene>
    <name evidence="4" type="ORF">PENPOL_c036G10679</name>
</gene>
<dbReference type="OrthoDB" id="7042322at2759"/>
<evidence type="ECO:0000256" key="1">
    <source>
        <dbReference type="ARBA" id="ARBA00007441"/>
    </source>
</evidence>
<dbReference type="EMBL" id="MDYM01000036">
    <property type="protein sequence ID" value="OQD59966.1"/>
    <property type="molecule type" value="Genomic_DNA"/>
</dbReference>
<dbReference type="Gene3D" id="3.90.1150.10">
    <property type="entry name" value="Aspartate Aminotransferase, domain 1"/>
    <property type="match status" value="1"/>
</dbReference>
<reference evidence="5" key="1">
    <citation type="journal article" date="2017" name="Nat. Microbiol.">
        <title>Global analysis of biosynthetic gene clusters reveals vast potential of secondary metabolite production in Penicillium species.</title>
        <authorList>
            <person name="Nielsen J.C."/>
            <person name="Grijseels S."/>
            <person name="Prigent S."/>
            <person name="Ji B."/>
            <person name="Dainat J."/>
            <person name="Nielsen K.F."/>
            <person name="Frisvad J.C."/>
            <person name="Workman M."/>
            <person name="Nielsen J."/>
        </authorList>
    </citation>
    <scope>NUCLEOTIDE SEQUENCE [LARGE SCALE GENOMIC DNA]</scope>
    <source>
        <strain evidence="5">IBT 4502</strain>
    </source>
</reference>
<comment type="similarity">
    <text evidence="1">Belongs to the class-I pyridoxal-phosphate-dependent aminotransferase family.</text>
</comment>
<dbReference type="PANTHER" id="PTHR43795">
    <property type="entry name" value="BIFUNCTIONAL ASPARTATE AMINOTRANSFERASE AND GLUTAMATE/ASPARTATE-PREPHENATE AMINOTRANSFERASE-RELATED"/>
    <property type="match status" value="1"/>
</dbReference>
<dbReference type="InterPro" id="IPR015424">
    <property type="entry name" value="PyrdxlP-dep_Trfase"/>
</dbReference>
<organism evidence="4 5">
    <name type="scientific">Penicillium polonicum</name>
    <dbReference type="NCBI Taxonomy" id="60169"/>
    <lineage>
        <taxon>Eukaryota</taxon>
        <taxon>Fungi</taxon>
        <taxon>Dikarya</taxon>
        <taxon>Ascomycota</taxon>
        <taxon>Pezizomycotina</taxon>
        <taxon>Eurotiomycetes</taxon>
        <taxon>Eurotiomycetidae</taxon>
        <taxon>Eurotiales</taxon>
        <taxon>Aspergillaceae</taxon>
        <taxon>Penicillium</taxon>
    </lineage>
</organism>
<keyword evidence="2" id="KW-0663">Pyridoxal phosphate</keyword>
<dbReference type="CDD" id="cd00609">
    <property type="entry name" value="AAT_like"/>
    <property type="match status" value="1"/>
</dbReference>
<dbReference type="GO" id="GO:0030170">
    <property type="term" value="F:pyridoxal phosphate binding"/>
    <property type="evidence" value="ECO:0007669"/>
    <property type="project" value="InterPro"/>
</dbReference>
<sequence>MAKQSGVSSRGLALAAKIPTFFDVLKDPWSPESNPQGIVNLGLAENSLMQEEMKAFIKSHICVESHALTYGDGFTGSIKLKEAFCHFLNRHFQPYTPIAPSHMSITAGASNAIECCAWSLCDQDDYVLIGRPYWTTFRNMFGNRANVNILEVQFELLDPFGLEAVKCFKQAHARATEEGKNVKAILLCSPNNPLGRCYPEEVLQAYMRLCNELDIHLISDELYALSVWGNPEIDNPVPFKSVLSLKVETLMNPEKLHVVWGMSKDFGATGLRIGCLISQSNKQFLNACESISLFSFPSSLADNAVAELLADDSFTEHFIALNRARLSDNYQHVTRFLKAHEISYSQSNATLFVWVNLGAMVKNRAATDGDILERLRQKKVYITSGSTYASEKPGWFRIVIAHHKPVLDEGLKRIVRAISSF</sequence>
<dbReference type="AlphaFoldDB" id="A0A1V6N663"/>
<feature type="domain" description="Aminotransferase class I/classII large" evidence="3">
    <location>
        <begin position="42"/>
        <end position="414"/>
    </location>
</feature>
<dbReference type="InterPro" id="IPR015421">
    <property type="entry name" value="PyrdxlP-dep_Trfase_major"/>
</dbReference>
<name>A0A1V6N663_PENPO</name>
<dbReference type="InterPro" id="IPR004839">
    <property type="entry name" value="Aminotransferase_I/II_large"/>
</dbReference>
<accession>A0A1V6N663</accession>
<evidence type="ECO:0000259" key="3">
    <source>
        <dbReference type="Pfam" id="PF00155"/>
    </source>
</evidence>
<dbReference type="PRINTS" id="PR00753">
    <property type="entry name" value="ACCSYNTHASE"/>
</dbReference>
<proteinExistence type="inferred from homology"/>
<comment type="caution">
    <text evidence="4">The sequence shown here is derived from an EMBL/GenBank/DDBJ whole genome shotgun (WGS) entry which is preliminary data.</text>
</comment>